<evidence type="ECO:0000313" key="8">
    <source>
        <dbReference type="EnsemblPlants" id="OPUNC06G19800.1"/>
    </source>
</evidence>
<accession>A0A0E0LDS0</accession>
<sequence>MDPVEIGEAMKDLLVDYSQQSTRLAVKPPLVAAVGGGVAVGEVLVTLLVEGEVCVVPAVERRRWRRQAEAEDGEGEVWEEIDAETKYRGVRVRWGTRYVAEIHNPTGAGRLWLGTFDTAEQGAWAYDAAARVLRGEMAVTNFGDPAPTPSPLSVEMRSMLAFFERACREREVEGQRRGGRGAAAAVVESGAPAPAPLLFLPAPPPSSSDSSPVTVQVPVPPSSDAVSVLAPPSSDVAPVQVQLRRHLMKLHLLVDWDADATPVPVLVAGVDLAAVEVPDVGAVAVGGVGAEANALRRR</sequence>
<keyword evidence="2" id="KW-0805">Transcription regulation</keyword>
<dbReference type="CDD" id="cd00018">
    <property type="entry name" value="AP2"/>
    <property type="match status" value="1"/>
</dbReference>
<evidence type="ECO:0000256" key="3">
    <source>
        <dbReference type="ARBA" id="ARBA00023125"/>
    </source>
</evidence>
<organism evidence="8">
    <name type="scientific">Oryza punctata</name>
    <name type="common">Red rice</name>
    <dbReference type="NCBI Taxonomy" id="4537"/>
    <lineage>
        <taxon>Eukaryota</taxon>
        <taxon>Viridiplantae</taxon>
        <taxon>Streptophyta</taxon>
        <taxon>Embryophyta</taxon>
        <taxon>Tracheophyta</taxon>
        <taxon>Spermatophyta</taxon>
        <taxon>Magnoliopsida</taxon>
        <taxon>Liliopsida</taxon>
        <taxon>Poales</taxon>
        <taxon>Poaceae</taxon>
        <taxon>BOP clade</taxon>
        <taxon>Oryzoideae</taxon>
        <taxon>Oryzeae</taxon>
        <taxon>Oryzinae</taxon>
        <taxon>Oryza</taxon>
    </lineage>
</organism>
<dbReference type="InterPro" id="IPR016177">
    <property type="entry name" value="DNA-bd_dom_sf"/>
</dbReference>
<dbReference type="PROSITE" id="PS51032">
    <property type="entry name" value="AP2_ERF"/>
    <property type="match status" value="1"/>
</dbReference>
<evidence type="ECO:0000256" key="1">
    <source>
        <dbReference type="ARBA" id="ARBA00004123"/>
    </source>
</evidence>
<dbReference type="InterPro" id="IPR036955">
    <property type="entry name" value="AP2/ERF_dom_sf"/>
</dbReference>
<dbReference type="SUPFAM" id="SSF54171">
    <property type="entry name" value="DNA-binding domain"/>
    <property type="match status" value="1"/>
</dbReference>
<dbReference type="SMART" id="SM00380">
    <property type="entry name" value="AP2"/>
    <property type="match status" value="1"/>
</dbReference>
<name>A0A0E0LDS0_ORYPU</name>
<protein>
    <recommendedName>
        <fullName evidence="7">AP2/ERF domain-containing protein</fullName>
    </recommendedName>
</protein>
<dbReference type="HOGENOM" id="CLU_935030_0_0_1"/>
<feature type="domain" description="AP2/ERF" evidence="7">
    <location>
        <begin position="86"/>
        <end position="143"/>
    </location>
</feature>
<keyword evidence="9" id="KW-1185">Reference proteome</keyword>
<comment type="subcellular location">
    <subcellularLocation>
        <location evidence="1">Nucleus</location>
    </subcellularLocation>
</comment>
<dbReference type="InterPro" id="IPR001471">
    <property type="entry name" value="AP2/ERF_dom"/>
</dbReference>
<dbReference type="PANTHER" id="PTHR31677">
    <property type="entry name" value="AP2 DOMAIN CLASS TRANSCRIPTION FACTOR"/>
    <property type="match status" value="1"/>
</dbReference>
<reference evidence="8" key="2">
    <citation type="submission" date="2018-05" db="EMBL/GenBank/DDBJ databases">
        <title>OpunRS2 (Oryza punctata Reference Sequence Version 2).</title>
        <authorList>
            <person name="Zhang J."/>
            <person name="Kudrna D."/>
            <person name="Lee S."/>
            <person name="Talag J."/>
            <person name="Welchert J."/>
            <person name="Wing R.A."/>
        </authorList>
    </citation>
    <scope>NUCLEOTIDE SEQUENCE [LARGE SCALE GENOMIC DNA]</scope>
</reference>
<dbReference type="GO" id="GO:0003700">
    <property type="term" value="F:DNA-binding transcription factor activity"/>
    <property type="evidence" value="ECO:0007669"/>
    <property type="project" value="InterPro"/>
</dbReference>
<reference evidence="8" key="1">
    <citation type="submission" date="2015-04" db="UniProtKB">
        <authorList>
            <consortium name="EnsemblPlants"/>
        </authorList>
    </citation>
    <scope>IDENTIFICATION</scope>
</reference>
<dbReference type="GO" id="GO:0003677">
    <property type="term" value="F:DNA binding"/>
    <property type="evidence" value="ECO:0007669"/>
    <property type="project" value="UniProtKB-KW"/>
</dbReference>
<feature type="region of interest" description="Disordered" evidence="6">
    <location>
        <begin position="197"/>
        <end position="216"/>
    </location>
</feature>
<dbReference type="GO" id="GO:0005634">
    <property type="term" value="C:nucleus"/>
    <property type="evidence" value="ECO:0007669"/>
    <property type="project" value="UniProtKB-SubCell"/>
</dbReference>
<evidence type="ECO:0000259" key="7">
    <source>
        <dbReference type="PROSITE" id="PS51032"/>
    </source>
</evidence>
<dbReference type="Gramene" id="OPUNC06G19800.1">
    <property type="protein sequence ID" value="OPUNC06G19800.1"/>
    <property type="gene ID" value="OPUNC06G19800"/>
</dbReference>
<evidence type="ECO:0000256" key="4">
    <source>
        <dbReference type="ARBA" id="ARBA00023163"/>
    </source>
</evidence>
<evidence type="ECO:0000313" key="9">
    <source>
        <dbReference type="Proteomes" id="UP000026962"/>
    </source>
</evidence>
<dbReference type="Gene3D" id="3.30.730.10">
    <property type="entry name" value="AP2/ERF domain"/>
    <property type="match status" value="1"/>
</dbReference>
<feature type="compositionally biased region" description="Low complexity" evidence="6">
    <location>
        <begin position="207"/>
        <end position="216"/>
    </location>
</feature>
<dbReference type="STRING" id="4537.A0A0E0LDS0"/>
<keyword evidence="4" id="KW-0804">Transcription</keyword>
<dbReference type="PANTHER" id="PTHR31677:SF155">
    <property type="entry name" value="AP2_EREBP TRANSCRIPTION FACTOR SUPERFAMILY PROTEIN-RELATED"/>
    <property type="match status" value="1"/>
</dbReference>
<dbReference type="AlphaFoldDB" id="A0A0E0LDS0"/>
<evidence type="ECO:0000256" key="5">
    <source>
        <dbReference type="ARBA" id="ARBA00023242"/>
    </source>
</evidence>
<dbReference type="Proteomes" id="UP000026962">
    <property type="component" value="Chromosome 6"/>
</dbReference>
<proteinExistence type="predicted"/>
<evidence type="ECO:0000256" key="6">
    <source>
        <dbReference type="SAM" id="MobiDB-lite"/>
    </source>
</evidence>
<keyword evidence="3" id="KW-0238">DNA-binding</keyword>
<evidence type="ECO:0000256" key="2">
    <source>
        <dbReference type="ARBA" id="ARBA00023015"/>
    </source>
</evidence>
<keyword evidence="5" id="KW-0539">Nucleus</keyword>
<dbReference type="EnsemblPlants" id="OPUNC06G19800.1">
    <property type="protein sequence ID" value="OPUNC06G19800.1"/>
    <property type="gene ID" value="OPUNC06G19800"/>
</dbReference>